<dbReference type="InterPro" id="IPR009057">
    <property type="entry name" value="Homeodomain-like_sf"/>
</dbReference>
<dbReference type="PANTHER" id="PTHR47506">
    <property type="entry name" value="TRANSCRIPTIONAL REGULATORY PROTEIN"/>
    <property type="match status" value="1"/>
</dbReference>
<dbReference type="PROSITE" id="PS50977">
    <property type="entry name" value="HTH_TETR_2"/>
    <property type="match status" value="1"/>
</dbReference>
<organism evidence="6 7">
    <name type="scientific">Agreia bicolorata</name>
    <dbReference type="NCBI Taxonomy" id="110935"/>
    <lineage>
        <taxon>Bacteria</taxon>
        <taxon>Bacillati</taxon>
        <taxon>Actinomycetota</taxon>
        <taxon>Actinomycetes</taxon>
        <taxon>Micrococcales</taxon>
        <taxon>Microbacteriaceae</taxon>
        <taxon>Agreia</taxon>
    </lineage>
</organism>
<reference evidence="7" key="1">
    <citation type="submission" date="2017-02" db="EMBL/GenBank/DDBJ databases">
        <authorList>
            <person name="Varghese N."/>
            <person name="Submissions S."/>
        </authorList>
    </citation>
    <scope>NUCLEOTIDE SEQUENCE [LARGE SCALE GENOMIC DNA]</scope>
    <source>
        <strain evidence="7">VKM Ac-2052</strain>
    </source>
</reference>
<dbReference type="AlphaFoldDB" id="A0A1T4Y8W5"/>
<protein>
    <submittedName>
        <fullName evidence="6">Transcriptional regulator, TetR family</fullName>
    </submittedName>
</protein>
<gene>
    <name evidence="6" type="ORF">SAMN06295879_2532</name>
</gene>
<dbReference type="PRINTS" id="PR00455">
    <property type="entry name" value="HTHTETR"/>
</dbReference>
<evidence type="ECO:0000259" key="5">
    <source>
        <dbReference type="PROSITE" id="PS50977"/>
    </source>
</evidence>
<evidence type="ECO:0000256" key="3">
    <source>
        <dbReference type="ARBA" id="ARBA00023163"/>
    </source>
</evidence>
<evidence type="ECO:0000256" key="2">
    <source>
        <dbReference type="ARBA" id="ARBA00023125"/>
    </source>
</evidence>
<dbReference type="EMBL" id="FUYG01000006">
    <property type="protein sequence ID" value="SKA98186.1"/>
    <property type="molecule type" value="Genomic_DNA"/>
</dbReference>
<dbReference type="PANTHER" id="PTHR47506:SF1">
    <property type="entry name" value="HTH-TYPE TRANSCRIPTIONAL REGULATOR YJDC"/>
    <property type="match status" value="1"/>
</dbReference>
<name>A0A1T4Y8W5_9MICO</name>
<dbReference type="GO" id="GO:0003677">
    <property type="term" value="F:DNA binding"/>
    <property type="evidence" value="ECO:0007669"/>
    <property type="project" value="UniProtKB-UniRule"/>
</dbReference>
<evidence type="ECO:0000313" key="7">
    <source>
        <dbReference type="Proteomes" id="UP000189735"/>
    </source>
</evidence>
<dbReference type="SUPFAM" id="SSF46689">
    <property type="entry name" value="Homeodomain-like"/>
    <property type="match status" value="1"/>
</dbReference>
<keyword evidence="3" id="KW-0804">Transcription</keyword>
<dbReference type="InterPro" id="IPR001647">
    <property type="entry name" value="HTH_TetR"/>
</dbReference>
<keyword evidence="2 4" id="KW-0238">DNA-binding</keyword>
<evidence type="ECO:0000256" key="4">
    <source>
        <dbReference type="PROSITE-ProRule" id="PRU00335"/>
    </source>
</evidence>
<keyword evidence="1" id="KW-0805">Transcription regulation</keyword>
<sequence length="195" mass="20720">MGRTRAFTEVDVVRSARGVFWNRGYEDTSLPDLEAATGLNRSSIYHSFGSKRGLFDAAVESYLDDVVRPRLEPLRVDEVAPGALETYLRGLRHAMVDEDTALAKNGCLLLNATGSSLGHEEGLAAVVTAYTTDLRGAVASGVAARRPDLSPEGRELLTTTCAGLVFASMAIVRVDRAAAAAILDAALDALERPAS</sequence>
<dbReference type="Gene3D" id="1.10.357.10">
    <property type="entry name" value="Tetracycline Repressor, domain 2"/>
    <property type="match status" value="1"/>
</dbReference>
<feature type="domain" description="HTH tetR-type" evidence="5">
    <location>
        <begin position="6"/>
        <end position="66"/>
    </location>
</feature>
<feature type="DNA-binding region" description="H-T-H motif" evidence="4">
    <location>
        <begin position="29"/>
        <end position="48"/>
    </location>
</feature>
<accession>A0A1T4Y8W5</accession>
<proteinExistence type="predicted"/>
<dbReference type="Proteomes" id="UP000189735">
    <property type="component" value="Unassembled WGS sequence"/>
</dbReference>
<dbReference type="Pfam" id="PF00440">
    <property type="entry name" value="TetR_N"/>
    <property type="match status" value="1"/>
</dbReference>
<evidence type="ECO:0000256" key="1">
    <source>
        <dbReference type="ARBA" id="ARBA00023015"/>
    </source>
</evidence>
<dbReference type="RefSeq" id="WP_078714706.1">
    <property type="nucleotide sequence ID" value="NZ_FUYG01000006.1"/>
</dbReference>
<evidence type="ECO:0000313" key="6">
    <source>
        <dbReference type="EMBL" id="SKA98186.1"/>
    </source>
</evidence>